<dbReference type="Proteomes" id="UP000192418">
    <property type="component" value="Unassembled WGS sequence"/>
</dbReference>
<dbReference type="SUPFAM" id="SSF52283">
    <property type="entry name" value="Formate/glycerate dehydrogenase catalytic domain-like"/>
    <property type="match status" value="1"/>
</dbReference>
<dbReference type="CDD" id="cd05301">
    <property type="entry name" value="GDH"/>
    <property type="match status" value="1"/>
</dbReference>
<dbReference type="EC" id="1.1.1.81" evidence="7"/>
<evidence type="ECO:0000259" key="10">
    <source>
        <dbReference type="Pfam" id="PF00389"/>
    </source>
</evidence>
<dbReference type="SUPFAM" id="SSF51735">
    <property type="entry name" value="NAD(P)-binding Rossmann-fold domains"/>
    <property type="match status" value="1"/>
</dbReference>
<name>A0A1W2AX25_9BACT</name>
<comment type="catalytic activity">
    <reaction evidence="3">
        <text>(R)-glycerate + NADP(+) = 3-hydroxypyruvate + NADPH + H(+)</text>
        <dbReference type="Rhea" id="RHEA:18657"/>
        <dbReference type="ChEBI" id="CHEBI:15378"/>
        <dbReference type="ChEBI" id="CHEBI:16659"/>
        <dbReference type="ChEBI" id="CHEBI:17180"/>
        <dbReference type="ChEBI" id="CHEBI:57783"/>
        <dbReference type="ChEBI" id="CHEBI:58349"/>
        <dbReference type="EC" id="1.1.1.81"/>
    </reaction>
</comment>
<dbReference type="AlphaFoldDB" id="A0A1W2AX25"/>
<evidence type="ECO:0000256" key="5">
    <source>
        <dbReference type="ARBA" id="ARBA00061278"/>
    </source>
</evidence>
<dbReference type="PANTHER" id="PTHR10996">
    <property type="entry name" value="2-HYDROXYACID DEHYDROGENASE-RELATED"/>
    <property type="match status" value="1"/>
</dbReference>
<dbReference type="PROSITE" id="PS00065">
    <property type="entry name" value="D_2_HYDROXYACID_DH_1"/>
    <property type="match status" value="1"/>
</dbReference>
<dbReference type="GO" id="GO:0016618">
    <property type="term" value="F:hydroxypyruvate reductase [NAD(P)H] activity"/>
    <property type="evidence" value="ECO:0007669"/>
    <property type="project" value="UniProtKB-EC"/>
</dbReference>
<dbReference type="InterPro" id="IPR006140">
    <property type="entry name" value="D-isomer_DH_NAD-bd"/>
</dbReference>
<evidence type="ECO:0000256" key="6">
    <source>
        <dbReference type="ARBA" id="ARBA00066661"/>
    </source>
</evidence>
<comment type="catalytic activity">
    <reaction evidence="2">
        <text>(R)-glycerate + NAD(+) = 3-hydroxypyruvate + NADH + H(+)</text>
        <dbReference type="Rhea" id="RHEA:17905"/>
        <dbReference type="ChEBI" id="CHEBI:15378"/>
        <dbReference type="ChEBI" id="CHEBI:16659"/>
        <dbReference type="ChEBI" id="CHEBI:17180"/>
        <dbReference type="ChEBI" id="CHEBI:57540"/>
        <dbReference type="ChEBI" id="CHEBI:57945"/>
        <dbReference type="EC" id="1.1.1.81"/>
    </reaction>
</comment>
<sequence>MIKKESHFMKGKKILITRNFPDAGIKMLEEQGFCITLWDSKIPMTQPELIEKAKKHNAVFCTMTEKIDAHFLNECRHLEIISQFAVGYDNIDISEATRRGIPVGYTPNAMNQATADIAFGLMIATARKMFYTHNTISKDQWKTFQPKAFLGMELMNKTLGIVGMGRIGMEMAKRCRGAYDMEILYHNRSPNPVAQERFNARLTGFDQLLAKSDIVSVHCALTPETREMFNRAAFEKMKSSAIFINTARGMVHNETDLIHALETGQIWGAGLDVTNPEPMDKDNSLLSMENVCVLPHIGSATVESRNTMSIMAATNIIEFYRNGTMPTVVNPEVLKGL</sequence>
<proteinExistence type="inferred from homology"/>
<comment type="similarity">
    <text evidence="5">Belongs to the D-isomer specific 2-hydroxyacid dehydrogenase family. GhrB subfamily.</text>
</comment>
<dbReference type="GO" id="GO:0030267">
    <property type="term" value="F:glyoxylate reductase (NADPH) activity"/>
    <property type="evidence" value="ECO:0007669"/>
    <property type="project" value="UniProtKB-EC"/>
</dbReference>
<dbReference type="Pfam" id="PF00389">
    <property type="entry name" value="2-Hacid_dh"/>
    <property type="match status" value="1"/>
</dbReference>
<accession>A0A1W2AX25</accession>
<evidence type="ECO:0000259" key="11">
    <source>
        <dbReference type="Pfam" id="PF02826"/>
    </source>
</evidence>
<dbReference type="InterPro" id="IPR006139">
    <property type="entry name" value="D-isomer_2_OHA_DH_cat_dom"/>
</dbReference>
<dbReference type="GO" id="GO:0005829">
    <property type="term" value="C:cytosol"/>
    <property type="evidence" value="ECO:0007669"/>
    <property type="project" value="TreeGrafter"/>
</dbReference>
<reference evidence="12 13" key="1">
    <citation type="submission" date="2017-04" db="EMBL/GenBank/DDBJ databases">
        <authorList>
            <person name="Afonso C.L."/>
            <person name="Miller P.J."/>
            <person name="Scott M.A."/>
            <person name="Spackman E."/>
            <person name="Goraichik I."/>
            <person name="Dimitrov K.M."/>
            <person name="Suarez D.L."/>
            <person name="Swayne D.E."/>
        </authorList>
    </citation>
    <scope>NUCLEOTIDE SEQUENCE [LARGE SCALE GENOMIC DNA]</scope>
    <source>
        <strain evidence="12 13">DSM 3385</strain>
    </source>
</reference>
<dbReference type="PANTHER" id="PTHR10996:SF257">
    <property type="entry name" value="GLYOXYLATE REDUCTASE 1"/>
    <property type="match status" value="1"/>
</dbReference>
<feature type="domain" description="D-isomer specific 2-hydroxyacid dehydrogenase catalytic" evidence="10">
    <location>
        <begin position="14"/>
        <end position="330"/>
    </location>
</feature>
<dbReference type="Pfam" id="PF02826">
    <property type="entry name" value="2-Hacid_dh_C"/>
    <property type="match status" value="1"/>
</dbReference>
<dbReference type="GO" id="GO:0051287">
    <property type="term" value="F:NAD binding"/>
    <property type="evidence" value="ECO:0007669"/>
    <property type="project" value="InterPro"/>
</dbReference>
<dbReference type="STRING" id="1121400.SAMN02746065_106116"/>
<evidence type="ECO:0000256" key="9">
    <source>
        <dbReference type="RuleBase" id="RU003719"/>
    </source>
</evidence>
<dbReference type="FunFam" id="3.40.50.720:FF:000026">
    <property type="entry name" value="Glyoxylate/hydroxypyruvate reductase B"/>
    <property type="match status" value="1"/>
</dbReference>
<evidence type="ECO:0000313" key="13">
    <source>
        <dbReference type="Proteomes" id="UP000192418"/>
    </source>
</evidence>
<evidence type="ECO:0000256" key="2">
    <source>
        <dbReference type="ARBA" id="ARBA00051801"/>
    </source>
</evidence>
<gene>
    <name evidence="12" type="ORF">SAMN02746065_106116</name>
</gene>
<evidence type="ECO:0000256" key="4">
    <source>
        <dbReference type="ARBA" id="ARBA00052769"/>
    </source>
</evidence>
<feature type="domain" description="D-isomer specific 2-hydroxyacid dehydrogenase NAD-binding" evidence="11">
    <location>
        <begin position="119"/>
        <end position="298"/>
    </location>
</feature>
<dbReference type="InterPro" id="IPR029752">
    <property type="entry name" value="D-isomer_DH_CS1"/>
</dbReference>
<keyword evidence="13" id="KW-1185">Reference proteome</keyword>
<evidence type="ECO:0000313" key="12">
    <source>
        <dbReference type="EMBL" id="SMC65090.1"/>
    </source>
</evidence>
<dbReference type="InterPro" id="IPR050223">
    <property type="entry name" value="D-isomer_2-hydroxyacid_DH"/>
</dbReference>
<keyword evidence="1 9" id="KW-0560">Oxidoreductase</keyword>
<dbReference type="Gene3D" id="3.40.50.720">
    <property type="entry name" value="NAD(P)-binding Rossmann-like Domain"/>
    <property type="match status" value="2"/>
</dbReference>
<evidence type="ECO:0000256" key="3">
    <source>
        <dbReference type="ARBA" id="ARBA00052239"/>
    </source>
</evidence>
<evidence type="ECO:0000256" key="7">
    <source>
        <dbReference type="ARBA" id="ARBA00066674"/>
    </source>
</evidence>
<comment type="catalytic activity">
    <reaction evidence="4">
        <text>glycolate + NADP(+) = glyoxylate + NADPH + H(+)</text>
        <dbReference type="Rhea" id="RHEA:10992"/>
        <dbReference type="ChEBI" id="CHEBI:15378"/>
        <dbReference type="ChEBI" id="CHEBI:29805"/>
        <dbReference type="ChEBI" id="CHEBI:36655"/>
        <dbReference type="ChEBI" id="CHEBI:57783"/>
        <dbReference type="ChEBI" id="CHEBI:58349"/>
        <dbReference type="EC" id="1.1.1.79"/>
    </reaction>
</comment>
<dbReference type="EMBL" id="FWXY01000006">
    <property type="protein sequence ID" value="SMC65090.1"/>
    <property type="molecule type" value="Genomic_DNA"/>
</dbReference>
<evidence type="ECO:0000256" key="1">
    <source>
        <dbReference type="ARBA" id="ARBA00023002"/>
    </source>
</evidence>
<dbReference type="EC" id="1.1.1.79" evidence="6"/>
<organism evidence="12 13">
    <name type="scientific">Desulfocicer vacuolatum DSM 3385</name>
    <dbReference type="NCBI Taxonomy" id="1121400"/>
    <lineage>
        <taxon>Bacteria</taxon>
        <taxon>Pseudomonadati</taxon>
        <taxon>Thermodesulfobacteriota</taxon>
        <taxon>Desulfobacteria</taxon>
        <taxon>Desulfobacterales</taxon>
        <taxon>Desulfobacteraceae</taxon>
        <taxon>Desulfocicer</taxon>
    </lineage>
</organism>
<evidence type="ECO:0000256" key="8">
    <source>
        <dbReference type="ARBA" id="ARBA00073362"/>
    </source>
</evidence>
<protein>
    <recommendedName>
        <fullName evidence="8">Glyoxylate/hydroxypyruvate reductase B</fullName>
        <ecNumber evidence="6">1.1.1.79</ecNumber>
        <ecNumber evidence="7">1.1.1.81</ecNumber>
    </recommendedName>
</protein>
<dbReference type="InterPro" id="IPR036291">
    <property type="entry name" value="NAD(P)-bd_dom_sf"/>
</dbReference>